<dbReference type="EC" id="3.1.3.12" evidence="4"/>
<dbReference type="UniPathway" id="UPA00299"/>
<dbReference type="AlphaFoldDB" id="A0A6J4UY23"/>
<dbReference type="InterPro" id="IPR003337">
    <property type="entry name" value="Trehalose_PPase"/>
</dbReference>
<dbReference type="Gene3D" id="3.40.50.1000">
    <property type="entry name" value="HAD superfamily/HAD-like"/>
    <property type="match status" value="1"/>
</dbReference>
<comment type="similarity">
    <text evidence="2 4">Belongs to the trehalose phosphatase family.</text>
</comment>
<dbReference type="SUPFAM" id="SSF56784">
    <property type="entry name" value="HAD-like"/>
    <property type="match status" value="1"/>
</dbReference>
<evidence type="ECO:0000256" key="1">
    <source>
        <dbReference type="ARBA" id="ARBA00005199"/>
    </source>
</evidence>
<dbReference type="InterPro" id="IPR044651">
    <property type="entry name" value="OTSB-like"/>
</dbReference>
<dbReference type="InterPro" id="IPR036412">
    <property type="entry name" value="HAD-like_sf"/>
</dbReference>
<accession>A0A6J4UY23</accession>
<keyword evidence="4" id="KW-0460">Magnesium</keyword>
<dbReference type="GO" id="GO:0005992">
    <property type="term" value="P:trehalose biosynthetic process"/>
    <property type="evidence" value="ECO:0007669"/>
    <property type="project" value="UniProtKB-UniPathway"/>
</dbReference>
<keyword evidence="4" id="KW-0479">Metal-binding</keyword>
<dbReference type="EMBL" id="CADCWN010000082">
    <property type="protein sequence ID" value="CAA9561571.1"/>
    <property type="molecule type" value="Genomic_DNA"/>
</dbReference>
<name>A0A6J4UY23_9BACT</name>
<dbReference type="InterPro" id="IPR006379">
    <property type="entry name" value="HAD-SF_hydro_IIB"/>
</dbReference>
<evidence type="ECO:0000256" key="3">
    <source>
        <dbReference type="ARBA" id="ARBA00022801"/>
    </source>
</evidence>
<dbReference type="InterPro" id="IPR023214">
    <property type="entry name" value="HAD_sf"/>
</dbReference>
<keyword evidence="3 4" id="KW-0378">Hydrolase</keyword>
<dbReference type="NCBIfam" id="TIGR00685">
    <property type="entry name" value="T6PP"/>
    <property type="match status" value="1"/>
</dbReference>
<comment type="catalytic activity">
    <reaction evidence="4">
        <text>alpha,alpha-trehalose 6-phosphate + H2O = alpha,alpha-trehalose + phosphate</text>
        <dbReference type="Rhea" id="RHEA:23420"/>
        <dbReference type="ChEBI" id="CHEBI:15377"/>
        <dbReference type="ChEBI" id="CHEBI:16551"/>
        <dbReference type="ChEBI" id="CHEBI:43474"/>
        <dbReference type="ChEBI" id="CHEBI:58429"/>
        <dbReference type="EC" id="3.1.3.12"/>
    </reaction>
</comment>
<comment type="pathway">
    <text evidence="1 4">Glycan biosynthesis; trehalose biosynthesis.</text>
</comment>
<dbReference type="GO" id="GO:0004805">
    <property type="term" value="F:trehalose-phosphatase activity"/>
    <property type="evidence" value="ECO:0007669"/>
    <property type="project" value="UniProtKB-EC"/>
</dbReference>
<dbReference type="Gene3D" id="3.30.70.1020">
    <property type="entry name" value="Trehalose-6-phosphate phosphatase related protein, domain 2"/>
    <property type="match status" value="1"/>
</dbReference>
<gene>
    <name evidence="5" type="ORF">AVDCRST_MAG18-1130</name>
</gene>
<evidence type="ECO:0000256" key="4">
    <source>
        <dbReference type="RuleBase" id="RU361117"/>
    </source>
</evidence>
<comment type="function">
    <text evidence="4">Removes the phosphate from trehalose 6-phosphate to produce free trehalose.</text>
</comment>
<dbReference type="GO" id="GO:0046872">
    <property type="term" value="F:metal ion binding"/>
    <property type="evidence" value="ECO:0007669"/>
    <property type="project" value="UniProtKB-KW"/>
</dbReference>
<sequence length="283" mass="29782">MTDAVHWSEREDALRALLARRRFGVLSDFDGTLSHFTESPGAAALTPENLAALDRLANDGTIVALISGRSAGDLRARFPHPGARYSGNHGLDYWTGDAVAIVEAARPWQAALGALLDRLGPFGDPQILIENKGVTASLHYRAAADPLAASAEIAARLGPLCEEYGLQLGRGNQVWEIKPPLALNKGTALAAIVADAGLDGVLFLGDDTTDLLAMAELRRLRAPDDAGRAPIQGMSVGVVHGLGSPKELRDFCDVVANGPDDVARLLGWIADQRAATATANEGV</sequence>
<comment type="cofactor">
    <cofactor evidence="4">
        <name>Mg(2+)</name>
        <dbReference type="ChEBI" id="CHEBI:18420"/>
    </cofactor>
</comment>
<dbReference type="PANTHER" id="PTHR43768:SF3">
    <property type="entry name" value="TREHALOSE 6-PHOSPHATE PHOSPHATASE"/>
    <property type="match status" value="1"/>
</dbReference>
<proteinExistence type="inferred from homology"/>
<reference evidence="5" key="1">
    <citation type="submission" date="2020-02" db="EMBL/GenBank/DDBJ databases">
        <authorList>
            <person name="Meier V. D."/>
        </authorList>
    </citation>
    <scope>NUCLEOTIDE SEQUENCE</scope>
    <source>
        <strain evidence="5">AVDCRST_MAG18</strain>
    </source>
</reference>
<dbReference type="Pfam" id="PF02358">
    <property type="entry name" value="Trehalose_PPase"/>
    <property type="match status" value="1"/>
</dbReference>
<evidence type="ECO:0000256" key="2">
    <source>
        <dbReference type="ARBA" id="ARBA00008770"/>
    </source>
</evidence>
<evidence type="ECO:0000313" key="5">
    <source>
        <dbReference type="EMBL" id="CAA9561571.1"/>
    </source>
</evidence>
<protein>
    <recommendedName>
        <fullName evidence="4">Trehalose 6-phosphate phosphatase</fullName>
        <ecNumber evidence="4">3.1.3.12</ecNumber>
    </recommendedName>
</protein>
<organism evidence="5">
    <name type="scientific">uncultured Thermomicrobiales bacterium</name>
    <dbReference type="NCBI Taxonomy" id="1645740"/>
    <lineage>
        <taxon>Bacteria</taxon>
        <taxon>Pseudomonadati</taxon>
        <taxon>Thermomicrobiota</taxon>
        <taxon>Thermomicrobia</taxon>
        <taxon>Thermomicrobiales</taxon>
        <taxon>environmental samples</taxon>
    </lineage>
</organism>
<dbReference type="PANTHER" id="PTHR43768">
    <property type="entry name" value="TREHALOSE 6-PHOSPHATE PHOSPHATASE"/>
    <property type="match status" value="1"/>
</dbReference>
<dbReference type="NCBIfam" id="TIGR01484">
    <property type="entry name" value="HAD-SF-IIB"/>
    <property type="match status" value="1"/>
</dbReference>